<gene>
    <name evidence="1" type="ORF">RI536_13720</name>
    <name evidence="2" type="ORF">RI536_17955</name>
</gene>
<organism evidence="1 3">
    <name type="scientific">Lactiplantibacillus pentosus</name>
    <name type="common">Lactobacillus pentosus</name>
    <dbReference type="NCBI Taxonomy" id="1589"/>
    <lineage>
        <taxon>Bacteria</taxon>
        <taxon>Bacillati</taxon>
        <taxon>Bacillota</taxon>
        <taxon>Bacilli</taxon>
        <taxon>Lactobacillales</taxon>
        <taxon>Lactobacillaceae</taxon>
        <taxon>Lactiplantibacillus</taxon>
    </lineage>
</organism>
<dbReference type="EMBL" id="JAVLAQ010000001">
    <property type="protein sequence ID" value="MDT6991118.1"/>
    <property type="molecule type" value="Genomic_DNA"/>
</dbReference>
<proteinExistence type="predicted"/>
<reference evidence="1" key="1">
    <citation type="submission" date="2023-08" db="EMBL/GenBank/DDBJ databases">
        <authorList>
            <person name="Page C.A."/>
            <person name="Perez-Diaz I.M."/>
        </authorList>
    </citation>
    <scope>NUCLEOTIDE SEQUENCE</scope>
    <source>
        <strain evidence="1">7.8.46</strain>
    </source>
</reference>
<comment type="caution">
    <text evidence="1">The sequence shown here is derived from an EMBL/GenBank/DDBJ whole genome shotgun (WGS) entry which is preliminary data.</text>
</comment>
<dbReference type="AlphaFoldDB" id="A0AAW8W0C0"/>
<evidence type="ECO:0000313" key="2">
    <source>
        <dbReference type="EMBL" id="MDT6991920.1"/>
    </source>
</evidence>
<sequence>MTSIDYGKFISLGSNGLGRRRTPFPLVSISSNIMTFNAAASDVINDKAFKYVTYKYYQNQLLLDLQKSKSDGCYRLYKHSGSLQSSFRAASTQLKENTDSIDTDLYNYQYKLLLEPDGHHVVIDLAQPYIKKAIKRGR</sequence>
<dbReference type="EMBL" id="JAVLAQ010000005">
    <property type="protein sequence ID" value="MDT6991920.1"/>
    <property type="molecule type" value="Genomic_DNA"/>
</dbReference>
<dbReference type="RefSeq" id="WP_056953063.1">
    <property type="nucleotide sequence ID" value="NZ_BJZC01000146.1"/>
</dbReference>
<dbReference type="Proteomes" id="UP001267003">
    <property type="component" value="Unassembled WGS sequence"/>
</dbReference>
<protein>
    <submittedName>
        <fullName evidence="1">Uncharacterized protein</fullName>
    </submittedName>
</protein>
<dbReference type="GeneID" id="49393624"/>
<name>A0AAW8W0C0_LACPE</name>
<evidence type="ECO:0000313" key="1">
    <source>
        <dbReference type="EMBL" id="MDT6991118.1"/>
    </source>
</evidence>
<evidence type="ECO:0000313" key="3">
    <source>
        <dbReference type="Proteomes" id="UP001267003"/>
    </source>
</evidence>
<accession>A0AAW8W0C0</accession>